<dbReference type="AlphaFoldDB" id="A0A0F7WS57"/>
<gene>
    <name evidence="1" type="ORF">BN1224_CV15_B_04420</name>
    <name evidence="3" type="ORF">BN1224_GiD_A_05140</name>
    <name evidence="4" type="ORF">BN1224_H12_EC_00070</name>
    <name evidence="5" type="ORF">BN1224_Panola_H_00090</name>
    <name evidence="6" type="ORF">BN1224_U1271_C_03440</name>
    <name evidence="7" type="ORF">BN1224_UZG1_A_05140</name>
    <name evidence="8" type="ORF">BN1224_Wien2_G_01390</name>
    <name evidence="9" type="ORF">BN1224_YK41_BP_00090</name>
    <name evidence="2" type="ORF">CWL029c_D_00210</name>
</gene>
<dbReference type="EMBL" id="LN847183">
    <property type="protein sequence ID" value="CRI43740.1"/>
    <property type="molecule type" value="Genomic_DNA"/>
</dbReference>
<dbReference type="EMBL" id="LN846998">
    <property type="protein sequence ID" value="CRI38119.1"/>
    <property type="molecule type" value="Genomic_DNA"/>
</dbReference>
<organism evidence="2">
    <name type="scientific">Chlamydia pneumoniae</name>
    <name type="common">Chlamydophila pneumoniae</name>
    <dbReference type="NCBI Taxonomy" id="83558"/>
    <lineage>
        <taxon>Bacteria</taxon>
        <taxon>Pseudomonadati</taxon>
        <taxon>Chlamydiota</taxon>
        <taxon>Chlamydiia</taxon>
        <taxon>Chlamydiales</taxon>
        <taxon>Chlamydiaceae</taxon>
        <taxon>Chlamydia/Chlamydophila group</taxon>
        <taxon>Chlamydia</taxon>
    </lineage>
</organism>
<evidence type="ECO:0000313" key="5">
    <source>
        <dbReference type="EMBL" id="CRI47111.1"/>
    </source>
</evidence>
<accession>A0A0F7WS57</accession>
<proteinExistence type="predicted"/>
<dbReference type="EMBL" id="LN847254">
    <property type="protein sequence ID" value="CRI53050.1"/>
    <property type="molecule type" value="Genomic_DNA"/>
</dbReference>
<dbReference type="EMBL" id="LN847244">
    <property type="protein sequence ID" value="CRI49404.1"/>
    <property type="molecule type" value="Genomic_DNA"/>
</dbReference>
<sequence>MFPSRISVENPLVFSLWIPSLLPQRPKTLNPLNEEKEGSQL</sequence>
<dbReference type="EMBL" id="LN847233">
    <property type="protein sequence ID" value="CRI47111.1"/>
    <property type="molecule type" value="Genomic_DNA"/>
</dbReference>
<reference evidence="2" key="1">
    <citation type="submission" date="2015-05" db="EMBL/GenBank/DDBJ databases">
        <authorList>
            <person name="Rattei Thomas"/>
        </authorList>
    </citation>
    <scope>NUCLEOTIDE SEQUENCE</scope>
    <source>
        <strain evidence="1">CV15</strain>
        <strain evidence="2">CWL029c</strain>
        <strain evidence="3">GiD</strain>
        <strain evidence="4">H12</strain>
        <strain evidence="5">Panola</strain>
        <strain evidence="6">U1271</strain>
        <strain evidence="7">UZG1</strain>
        <strain evidence="8">Wien2</strain>
        <strain evidence="9">YK41</strain>
    </source>
</reference>
<evidence type="ECO:0000313" key="6">
    <source>
        <dbReference type="EMBL" id="CRI49404.1"/>
    </source>
</evidence>
<evidence type="ECO:0000313" key="7">
    <source>
        <dbReference type="EMBL" id="CRI51659.1"/>
    </source>
</evidence>
<dbReference type="EMBL" id="LN847008">
    <property type="protein sequence ID" value="CRI41513.1"/>
    <property type="molecule type" value="Genomic_DNA"/>
</dbReference>
<dbReference type="EMBL" id="LN847245">
    <property type="protein sequence ID" value="CRI51659.1"/>
    <property type="molecule type" value="Genomic_DNA"/>
</dbReference>
<dbReference type="EMBL" id="LN847004">
    <property type="protein sequence ID" value="CRI40384.1"/>
    <property type="molecule type" value="Genomic_DNA"/>
</dbReference>
<dbReference type="EMBL" id="LN849041">
    <property type="protein sequence ID" value="CRI73152.1"/>
    <property type="molecule type" value="Genomic_DNA"/>
</dbReference>
<evidence type="ECO:0000313" key="9">
    <source>
        <dbReference type="EMBL" id="CRI73152.1"/>
    </source>
</evidence>
<evidence type="ECO:0000313" key="4">
    <source>
        <dbReference type="EMBL" id="CRI43740.1"/>
    </source>
</evidence>
<evidence type="ECO:0000313" key="3">
    <source>
        <dbReference type="EMBL" id="CRI41513.1"/>
    </source>
</evidence>
<name>A0A0F7WS57_CHLPN</name>
<evidence type="ECO:0000313" key="2">
    <source>
        <dbReference type="EMBL" id="CRI40384.1"/>
    </source>
</evidence>
<protein>
    <submittedName>
        <fullName evidence="2">Uncharacterized protein</fullName>
    </submittedName>
</protein>
<evidence type="ECO:0000313" key="8">
    <source>
        <dbReference type="EMBL" id="CRI53050.1"/>
    </source>
</evidence>
<evidence type="ECO:0000313" key="1">
    <source>
        <dbReference type="EMBL" id="CRI38119.1"/>
    </source>
</evidence>